<keyword evidence="1" id="KW-1133">Transmembrane helix</keyword>
<keyword evidence="3" id="KW-1185">Reference proteome</keyword>
<comment type="caution">
    <text evidence="2">The sequence shown here is derived from an EMBL/GenBank/DDBJ whole genome shotgun (WGS) entry which is preliminary data.</text>
</comment>
<feature type="transmembrane region" description="Helical" evidence="1">
    <location>
        <begin position="75"/>
        <end position="97"/>
    </location>
</feature>
<protein>
    <submittedName>
        <fullName evidence="2">Uncharacterized protein</fullName>
    </submittedName>
</protein>
<dbReference type="EMBL" id="JBJUIK010000010">
    <property type="protein sequence ID" value="KAL3517195.1"/>
    <property type="molecule type" value="Genomic_DNA"/>
</dbReference>
<name>A0ABD2ZFW2_9GENT</name>
<dbReference type="Proteomes" id="UP001630127">
    <property type="component" value="Unassembled WGS sequence"/>
</dbReference>
<evidence type="ECO:0000256" key="1">
    <source>
        <dbReference type="SAM" id="Phobius"/>
    </source>
</evidence>
<keyword evidence="1" id="KW-0472">Membrane</keyword>
<keyword evidence="1" id="KW-0812">Transmembrane</keyword>
<sequence>MEEEKISPSSAPNGGSTKKIIRGAIAGLCVIVFLGYIMMWCIMPTDTYYNKWVPHIMASTNSTYFGLQGPIILDFTFPILFIAVMGCIYVHLGKGTILESNNKKRDNSFKFLKRPMILKGLGIVNGIELFFFAMFILLCLWYFSAYMHFWYEKIETVAMSRGDKV</sequence>
<reference evidence="2 3" key="1">
    <citation type="submission" date="2024-11" db="EMBL/GenBank/DDBJ databases">
        <title>A near-complete genome assembly of Cinchona calisaya.</title>
        <authorList>
            <person name="Lian D.C."/>
            <person name="Zhao X.W."/>
            <person name="Wei L."/>
        </authorList>
    </citation>
    <scope>NUCLEOTIDE SEQUENCE [LARGE SCALE GENOMIC DNA]</scope>
    <source>
        <tissue evidence="2">Nenye</tissue>
    </source>
</reference>
<organism evidence="2 3">
    <name type="scientific">Cinchona calisaya</name>
    <dbReference type="NCBI Taxonomy" id="153742"/>
    <lineage>
        <taxon>Eukaryota</taxon>
        <taxon>Viridiplantae</taxon>
        <taxon>Streptophyta</taxon>
        <taxon>Embryophyta</taxon>
        <taxon>Tracheophyta</taxon>
        <taxon>Spermatophyta</taxon>
        <taxon>Magnoliopsida</taxon>
        <taxon>eudicotyledons</taxon>
        <taxon>Gunneridae</taxon>
        <taxon>Pentapetalae</taxon>
        <taxon>asterids</taxon>
        <taxon>lamiids</taxon>
        <taxon>Gentianales</taxon>
        <taxon>Rubiaceae</taxon>
        <taxon>Cinchonoideae</taxon>
        <taxon>Cinchoneae</taxon>
        <taxon>Cinchona</taxon>
    </lineage>
</organism>
<evidence type="ECO:0000313" key="3">
    <source>
        <dbReference type="Proteomes" id="UP001630127"/>
    </source>
</evidence>
<evidence type="ECO:0000313" key="2">
    <source>
        <dbReference type="EMBL" id="KAL3517195.1"/>
    </source>
</evidence>
<feature type="transmembrane region" description="Helical" evidence="1">
    <location>
        <begin position="20"/>
        <end position="43"/>
    </location>
</feature>
<feature type="transmembrane region" description="Helical" evidence="1">
    <location>
        <begin position="118"/>
        <end position="143"/>
    </location>
</feature>
<dbReference type="AlphaFoldDB" id="A0ABD2ZFW2"/>
<proteinExistence type="predicted"/>
<gene>
    <name evidence="2" type="ORF">ACH5RR_024097</name>
</gene>
<accession>A0ABD2ZFW2</accession>